<sequence>MAERKKTTKRVVRVEPTTSRGGSGGSDASEPASGWKPTPEAKSKALTYRIIAIVLWVLAIGGEAFEIFWVLRQSPPNMWILIGGLVVIAGLAIGGSLLWKQANRLDPASRQDSVRFFIQNQLGAIITVVAFLPLIILIFLNKDMSGSQKGIAGGIAIALLLVAGFLGTSINPPSTEQYDAETNQVIEITGENLVFWTKSGKVFHLCEDASAVNLESADNTIYSGTVADAHAAGKDRLTLQVDQEIRQCGFEAPEDDPATVDSDVEEPALEETPAP</sequence>
<feature type="region of interest" description="Disordered" evidence="1">
    <location>
        <begin position="1"/>
        <end position="39"/>
    </location>
</feature>
<dbReference type="EMBL" id="JARXVQ010000001">
    <property type="protein sequence ID" value="MDH6182355.1"/>
    <property type="molecule type" value="Genomic_DNA"/>
</dbReference>
<keyword evidence="4" id="KW-1185">Reference proteome</keyword>
<keyword evidence="3" id="KW-0282">Flagellum</keyword>
<keyword evidence="3" id="KW-0969">Cilium</keyword>
<feature type="region of interest" description="Disordered" evidence="1">
    <location>
        <begin position="251"/>
        <end position="275"/>
    </location>
</feature>
<feature type="transmembrane region" description="Helical" evidence="2">
    <location>
        <begin position="77"/>
        <end position="99"/>
    </location>
</feature>
<gene>
    <name evidence="3" type="ORF">M2152_002537</name>
</gene>
<feature type="compositionally biased region" description="Acidic residues" evidence="1">
    <location>
        <begin position="252"/>
        <end position="269"/>
    </location>
</feature>
<keyword evidence="2" id="KW-0472">Membrane</keyword>
<dbReference type="RefSeq" id="WP_322134637.1">
    <property type="nucleotide sequence ID" value="NZ_CP085036.1"/>
</dbReference>
<reference evidence="3 4" key="1">
    <citation type="submission" date="2023-04" db="EMBL/GenBank/DDBJ databases">
        <title>Genome Encyclopedia of Bacteria and Archaea VI: Functional Genomics of Type Strains.</title>
        <authorList>
            <person name="Whitman W."/>
        </authorList>
    </citation>
    <scope>NUCLEOTIDE SEQUENCE [LARGE SCALE GENOMIC DNA]</scope>
    <source>
        <strain evidence="3 4">SG_E_30_P1</strain>
    </source>
</reference>
<proteinExistence type="predicted"/>
<name>A0ABT6KQU5_9MICO</name>
<keyword evidence="3" id="KW-0966">Cell projection</keyword>
<feature type="transmembrane region" description="Helical" evidence="2">
    <location>
        <begin position="46"/>
        <end position="71"/>
    </location>
</feature>
<accession>A0ABT6KQU5</accession>
<keyword evidence="2" id="KW-1133">Transmembrane helix</keyword>
<protein>
    <submittedName>
        <fullName evidence="3">Flagellar basal body-associated protein FliL</fullName>
    </submittedName>
</protein>
<dbReference type="Proteomes" id="UP001160142">
    <property type="component" value="Unassembled WGS sequence"/>
</dbReference>
<evidence type="ECO:0000313" key="4">
    <source>
        <dbReference type="Proteomes" id="UP001160142"/>
    </source>
</evidence>
<organism evidence="3 4">
    <name type="scientific">Antiquaquibacter oligotrophicus</name>
    <dbReference type="NCBI Taxonomy" id="2880260"/>
    <lineage>
        <taxon>Bacteria</taxon>
        <taxon>Bacillati</taxon>
        <taxon>Actinomycetota</taxon>
        <taxon>Actinomycetes</taxon>
        <taxon>Micrococcales</taxon>
        <taxon>Microbacteriaceae</taxon>
        <taxon>Antiquaquibacter</taxon>
    </lineage>
</organism>
<evidence type="ECO:0000313" key="3">
    <source>
        <dbReference type="EMBL" id="MDH6182355.1"/>
    </source>
</evidence>
<feature type="compositionally biased region" description="Basic residues" evidence="1">
    <location>
        <begin position="1"/>
        <end position="11"/>
    </location>
</feature>
<feature type="transmembrane region" description="Helical" evidence="2">
    <location>
        <begin position="120"/>
        <end position="139"/>
    </location>
</feature>
<evidence type="ECO:0000256" key="2">
    <source>
        <dbReference type="SAM" id="Phobius"/>
    </source>
</evidence>
<keyword evidence="2" id="KW-0812">Transmembrane</keyword>
<comment type="caution">
    <text evidence="3">The sequence shown here is derived from an EMBL/GenBank/DDBJ whole genome shotgun (WGS) entry which is preliminary data.</text>
</comment>
<evidence type="ECO:0000256" key="1">
    <source>
        <dbReference type="SAM" id="MobiDB-lite"/>
    </source>
</evidence>
<feature type="transmembrane region" description="Helical" evidence="2">
    <location>
        <begin position="151"/>
        <end position="170"/>
    </location>
</feature>